<evidence type="ECO:0000313" key="9">
    <source>
        <dbReference type="Proteomes" id="UP000198851"/>
    </source>
</evidence>
<dbReference type="EMBL" id="FOSZ01000002">
    <property type="protein sequence ID" value="SFK84620.1"/>
    <property type="molecule type" value="Genomic_DNA"/>
</dbReference>
<protein>
    <submittedName>
        <fullName evidence="8">Permease of the drug/metabolite transporter (DMT) superfamily</fullName>
    </submittedName>
</protein>
<evidence type="ECO:0000256" key="3">
    <source>
        <dbReference type="ARBA" id="ARBA00022692"/>
    </source>
</evidence>
<feature type="transmembrane region" description="Helical" evidence="6">
    <location>
        <begin position="309"/>
        <end position="327"/>
    </location>
</feature>
<dbReference type="PANTHER" id="PTHR22911:SF6">
    <property type="entry name" value="SOLUTE CARRIER FAMILY 35 MEMBER G1"/>
    <property type="match status" value="1"/>
</dbReference>
<dbReference type="AlphaFoldDB" id="A0A1I4CVH2"/>
<reference evidence="9" key="1">
    <citation type="submission" date="2016-10" db="EMBL/GenBank/DDBJ databases">
        <authorList>
            <person name="Varghese N."/>
            <person name="Submissions S."/>
        </authorList>
    </citation>
    <scope>NUCLEOTIDE SEQUENCE [LARGE SCALE GENOMIC DNA]</scope>
    <source>
        <strain evidence="9">DSM 28453</strain>
    </source>
</reference>
<dbReference type="PANTHER" id="PTHR22911">
    <property type="entry name" value="ACYL-MALONYL CONDENSING ENZYME-RELATED"/>
    <property type="match status" value="1"/>
</dbReference>
<evidence type="ECO:0000256" key="2">
    <source>
        <dbReference type="ARBA" id="ARBA00009853"/>
    </source>
</evidence>
<comment type="subcellular location">
    <subcellularLocation>
        <location evidence="1">Membrane</location>
        <topology evidence="1">Multi-pass membrane protein</topology>
    </subcellularLocation>
</comment>
<feature type="transmembrane region" description="Helical" evidence="6">
    <location>
        <begin position="193"/>
        <end position="212"/>
    </location>
</feature>
<feature type="transmembrane region" description="Helical" evidence="6">
    <location>
        <begin position="250"/>
        <end position="272"/>
    </location>
</feature>
<comment type="similarity">
    <text evidence="2">Belongs to the drug/metabolite transporter (DMT) superfamily. 10 TMS drug/metabolite exporter (DME) (TC 2.A.7.3) family.</text>
</comment>
<keyword evidence="5 6" id="KW-0472">Membrane</keyword>
<feature type="transmembrane region" description="Helical" evidence="6">
    <location>
        <begin position="168"/>
        <end position="187"/>
    </location>
</feature>
<evidence type="ECO:0000256" key="1">
    <source>
        <dbReference type="ARBA" id="ARBA00004141"/>
    </source>
</evidence>
<feature type="transmembrane region" description="Helical" evidence="6">
    <location>
        <begin position="143"/>
        <end position="161"/>
    </location>
</feature>
<feature type="transmembrane region" description="Helical" evidence="6">
    <location>
        <begin position="88"/>
        <end position="105"/>
    </location>
</feature>
<feature type="transmembrane region" description="Helical" evidence="6">
    <location>
        <begin position="117"/>
        <end position="137"/>
    </location>
</feature>
<feature type="domain" description="EamA" evidence="7">
    <location>
        <begin position="50"/>
        <end position="184"/>
    </location>
</feature>
<evidence type="ECO:0000259" key="7">
    <source>
        <dbReference type="Pfam" id="PF00892"/>
    </source>
</evidence>
<feature type="transmembrane region" description="Helical" evidence="6">
    <location>
        <begin position="48"/>
        <end position="68"/>
    </location>
</feature>
<dbReference type="Proteomes" id="UP000198851">
    <property type="component" value="Unassembled WGS sequence"/>
</dbReference>
<dbReference type="InterPro" id="IPR000620">
    <property type="entry name" value="EamA_dom"/>
</dbReference>
<evidence type="ECO:0000256" key="4">
    <source>
        <dbReference type="ARBA" id="ARBA00022989"/>
    </source>
</evidence>
<feature type="transmembrane region" description="Helical" evidence="6">
    <location>
        <begin position="284"/>
        <end position="303"/>
    </location>
</feature>
<organism evidence="8 9">
    <name type="scientific">Shimia haliotis</name>
    <dbReference type="NCBI Taxonomy" id="1280847"/>
    <lineage>
        <taxon>Bacteria</taxon>
        <taxon>Pseudomonadati</taxon>
        <taxon>Pseudomonadota</taxon>
        <taxon>Alphaproteobacteria</taxon>
        <taxon>Rhodobacterales</taxon>
        <taxon>Roseobacteraceae</taxon>
    </lineage>
</organism>
<dbReference type="SUPFAM" id="SSF103481">
    <property type="entry name" value="Multidrug resistance efflux transporter EmrE"/>
    <property type="match status" value="2"/>
</dbReference>
<keyword evidence="9" id="KW-1185">Reference proteome</keyword>
<proteinExistence type="inferred from homology"/>
<dbReference type="InterPro" id="IPR037185">
    <property type="entry name" value="EmrE-like"/>
</dbReference>
<dbReference type="STRING" id="1280847.SAMN04488036_102503"/>
<evidence type="ECO:0000313" key="8">
    <source>
        <dbReference type="EMBL" id="SFK84620.1"/>
    </source>
</evidence>
<dbReference type="Pfam" id="PF00892">
    <property type="entry name" value="EamA"/>
    <property type="match status" value="2"/>
</dbReference>
<sequence length="335" mass="35198">MESPFFHFVQIGCILRNSDAFSATQVTTLATHGRDPHNAPMDTRPNPAIAAALTLAASAFAAGTTLLAKALGTGALGPALHPLQVSHGRFLFAFMIFATAATVLRPRFSRPNWRLHIGRSSLGWGGVTLMFAAAAFIPLSDATAISFLNPVVGMLLAIPFLGERIGPWRWGSAVLAFAGAMVLTRPGSGALEFGALLALGAACALGGELICIKLLSGREKPFQILLVNNAIGLTIATIAVSFVWQSPNAAQWAALAGIGALMASAQTCFVNAMRMADASFVSPFFYTSLAFAALYDALVFSVLPDSVSYIGAAMILTAAAILVWREARPRPRPLP</sequence>
<dbReference type="GO" id="GO:0016020">
    <property type="term" value="C:membrane"/>
    <property type="evidence" value="ECO:0007669"/>
    <property type="project" value="UniProtKB-SubCell"/>
</dbReference>
<keyword evidence="3 6" id="KW-0812">Transmembrane</keyword>
<accession>A0A1I4CVH2</accession>
<evidence type="ECO:0000256" key="5">
    <source>
        <dbReference type="ARBA" id="ARBA00023136"/>
    </source>
</evidence>
<keyword evidence="4 6" id="KW-1133">Transmembrane helix</keyword>
<feature type="domain" description="EamA" evidence="7">
    <location>
        <begin position="193"/>
        <end position="323"/>
    </location>
</feature>
<gene>
    <name evidence="8" type="ORF">SAMN04488036_102503</name>
</gene>
<evidence type="ECO:0000256" key="6">
    <source>
        <dbReference type="SAM" id="Phobius"/>
    </source>
</evidence>
<name>A0A1I4CVH2_9RHOB</name>
<feature type="transmembrane region" description="Helical" evidence="6">
    <location>
        <begin position="224"/>
        <end position="244"/>
    </location>
</feature>